<dbReference type="AlphaFoldDB" id="A0A8J6PEL4"/>
<dbReference type="Proteomes" id="UP000652681">
    <property type="component" value="Unassembled WGS sequence"/>
</dbReference>
<sequence length="124" mass="14689">MKFRDLLIIFSFLIGCNLGDKERVIIPLEKGDCKIFLKKVSWLTDNSRTYISNNDDWNDTINEPYFTSLDFFYKLDTTHCKLIIYKSDSLRRSKLLRVPIVLNGTEKIDFSNYKKKGFDNILYQ</sequence>
<reference evidence="1" key="1">
    <citation type="submission" date="2020-09" db="EMBL/GenBank/DDBJ databases">
        <title>Taishania pollutisoli gen. nov., sp. nov., Isolated from Tetrabromobisphenol A-Contaminated Soil.</title>
        <authorList>
            <person name="Chen Q."/>
        </authorList>
    </citation>
    <scope>NUCLEOTIDE SEQUENCE</scope>
    <source>
        <strain evidence="1">CZZ-1</strain>
    </source>
</reference>
<dbReference type="RefSeq" id="WP_216714103.1">
    <property type="nucleotide sequence ID" value="NZ_JACVEL010000005.1"/>
</dbReference>
<dbReference type="EMBL" id="JACVEL010000005">
    <property type="protein sequence ID" value="MBC9812635.1"/>
    <property type="molecule type" value="Genomic_DNA"/>
</dbReference>
<dbReference type="PROSITE" id="PS51257">
    <property type="entry name" value="PROKAR_LIPOPROTEIN"/>
    <property type="match status" value="1"/>
</dbReference>
<name>A0A8J6PEL4_9FLAO</name>
<evidence type="ECO:0000313" key="1">
    <source>
        <dbReference type="EMBL" id="MBC9812635.1"/>
    </source>
</evidence>
<organism evidence="1 2">
    <name type="scientific">Taishania pollutisoli</name>
    <dbReference type="NCBI Taxonomy" id="2766479"/>
    <lineage>
        <taxon>Bacteria</taxon>
        <taxon>Pseudomonadati</taxon>
        <taxon>Bacteroidota</taxon>
        <taxon>Flavobacteriia</taxon>
        <taxon>Flavobacteriales</taxon>
        <taxon>Crocinitomicaceae</taxon>
        <taxon>Taishania</taxon>
    </lineage>
</organism>
<protein>
    <recommendedName>
        <fullName evidence="3">Lipoprotein</fullName>
    </recommendedName>
</protein>
<evidence type="ECO:0008006" key="3">
    <source>
        <dbReference type="Google" id="ProtNLM"/>
    </source>
</evidence>
<proteinExistence type="predicted"/>
<evidence type="ECO:0000313" key="2">
    <source>
        <dbReference type="Proteomes" id="UP000652681"/>
    </source>
</evidence>
<accession>A0A8J6PEL4</accession>
<comment type="caution">
    <text evidence="1">The sequence shown here is derived from an EMBL/GenBank/DDBJ whole genome shotgun (WGS) entry which is preliminary data.</text>
</comment>
<keyword evidence="2" id="KW-1185">Reference proteome</keyword>
<gene>
    <name evidence="1" type="ORF">H9Y05_09145</name>
</gene>